<comment type="caution">
    <text evidence="3">The sequence shown here is derived from an EMBL/GenBank/DDBJ whole genome shotgun (WGS) entry which is preliminary data.</text>
</comment>
<dbReference type="OrthoDB" id="681537at2759"/>
<accession>A0A835E9S9</accession>
<evidence type="ECO:0000313" key="4">
    <source>
        <dbReference type="Proteomes" id="UP000636709"/>
    </source>
</evidence>
<keyword evidence="4" id="KW-1185">Reference proteome</keyword>
<reference evidence="3" key="1">
    <citation type="submission" date="2020-07" db="EMBL/GenBank/DDBJ databases">
        <title>Genome sequence and genetic diversity analysis of an under-domesticated orphan crop, white fonio (Digitaria exilis).</title>
        <authorList>
            <person name="Bennetzen J.L."/>
            <person name="Chen S."/>
            <person name="Ma X."/>
            <person name="Wang X."/>
            <person name="Yssel A.E.J."/>
            <person name="Chaluvadi S.R."/>
            <person name="Johnson M."/>
            <person name="Gangashetty P."/>
            <person name="Hamidou F."/>
            <person name="Sanogo M.D."/>
            <person name="Zwaenepoel A."/>
            <person name="Wallace J."/>
            <person name="Van De Peer Y."/>
            <person name="Van Deynze A."/>
        </authorList>
    </citation>
    <scope>NUCLEOTIDE SEQUENCE</scope>
    <source>
        <tissue evidence="3">Leaves</tissue>
    </source>
</reference>
<evidence type="ECO:0000256" key="1">
    <source>
        <dbReference type="SAM" id="MobiDB-lite"/>
    </source>
</evidence>
<dbReference type="Pfam" id="PF20241">
    <property type="entry name" value="DUF6598"/>
    <property type="match status" value="1"/>
</dbReference>
<protein>
    <recommendedName>
        <fullName evidence="2">DUF6598 domain-containing protein</fullName>
    </recommendedName>
</protein>
<proteinExistence type="predicted"/>
<dbReference type="EMBL" id="JACEFO010002125">
    <property type="protein sequence ID" value="KAF8679093.1"/>
    <property type="molecule type" value="Genomic_DNA"/>
</dbReference>
<gene>
    <name evidence="3" type="ORF">HU200_045853</name>
</gene>
<name>A0A835E9S9_9POAL</name>
<dbReference type="AlphaFoldDB" id="A0A835E9S9"/>
<organism evidence="3 4">
    <name type="scientific">Digitaria exilis</name>
    <dbReference type="NCBI Taxonomy" id="1010633"/>
    <lineage>
        <taxon>Eukaryota</taxon>
        <taxon>Viridiplantae</taxon>
        <taxon>Streptophyta</taxon>
        <taxon>Embryophyta</taxon>
        <taxon>Tracheophyta</taxon>
        <taxon>Spermatophyta</taxon>
        <taxon>Magnoliopsida</taxon>
        <taxon>Liliopsida</taxon>
        <taxon>Poales</taxon>
        <taxon>Poaceae</taxon>
        <taxon>PACMAD clade</taxon>
        <taxon>Panicoideae</taxon>
        <taxon>Panicodae</taxon>
        <taxon>Paniceae</taxon>
        <taxon>Anthephorinae</taxon>
        <taxon>Digitaria</taxon>
    </lineage>
</organism>
<dbReference type="Proteomes" id="UP000636709">
    <property type="component" value="Unassembled WGS sequence"/>
</dbReference>
<dbReference type="InterPro" id="IPR046533">
    <property type="entry name" value="DUF6598"/>
</dbReference>
<sequence length="447" mass="50103">MEEEKSVLPQSQDLAEAAAISGPQGQKRAKDAGSLPLEKANAVVDRRLEKTKADKHEPLFSTFGYNTYDIFGIDDDNDDAEWAAWQAALSKALFIPEVKEEEESIEEWEKRMWARRGDQDEDLSDDDDDDEARRASRFRADWEFLWSPRYGAFDDNTRIPSMRYTFSKPPQANVMHENALQIFSAKVISTKVDFPFHVFGMVAMRDCIDHNRNVVFCRTRDNCQTLTEEHPYLVLTGPTRAAMLEMSTPVTIEVDLMLKGTTSDDQKLSSLAVPVISDDTMYSHMWKSGYTSKLNTIEFTLGHIICSVAATIFVQVTHGSWPDGFHGQFSAVASGVHAHHDASTIYHTSVNDKEFVLLNSGGDKVHVTGNGDVKLSRRVVSVDTTGELKVYVKAWGADGSFTNKWVNFKPLDAGKGEATIDMGFCTMDVTVFWSLISYHHVFAKSAL</sequence>
<feature type="region of interest" description="Disordered" evidence="1">
    <location>
        <begin position="1"/>
        <end position="35"/>
    </location>
</feature>
<dbReference type="Gramene" id="Dexi2B01G0033920.1">
    <property type="protein sequence ID" value="Dexi2B01G0033920.1:cds"/>
    <property type="gene ID" value="Dexi2B01G0033920"/>
</dbReference>
<dbReference type="PANTHER" id="PTHR33065:SF153">
    <property type="entry name" value="DUF6598 DOMAIN-CONTAINING PROTEIN"/>
    <property type="match status" value="1"/>
</dbReference>
<dbReference type="PANTHER" id="PTHR33065">
    <property type="entry name" value="OS07G0486400 PROTEIN"/>
    <property type="match status" value="1"/>
</dbReference>
<evidence type="ECO:0000313" key="3">
    <source>
        <dbReference type="EMBL" id="KAF8679093.1"/>
    </source>
</evidence>
<evidence type="ECO:0000259" key="2">
    <source>
        <dbReference type="Pfam" id="PF20241"/>
    </source>
</evidence>
<feature type="domain" description="DUF6598" evidence="2">
    <location>
        <begin position="179"/>
        <end position="431"/>
    </location>
</feature>